<evidence type="ECO:0000313" key="6">
    <source>
        <dbReference type="Proteomes" id="UP000694395"/>
    </source>
</evidence>
<dbReference type="InterPro" id="IPR041588">
    <property type="entry name" value="Integrase_H2C2"/>
</dbReference>
<dbReference type="InterPro" id="IPR003309">
    <property type="entry name" value="SCAN_dom"/>
</dbReference>
<evidence type="ECO:0000259" key="4">
    <source>
        <dbReference type="PROSITE" id="PS50158"/>
    </source>
</evidence>
<sequence length="796" mass="88843">MAASAISKFFETPSIDCLGRFRKVDLIADHYGFVVPEKALKAELLVLVREGLVRERILSLQGEETSRPSDAKSEDKAEEGVPRTPFTLPRFDPLSSASCRSDGTARLKVRLARLEMEQKDKERQMNFELEIRKIEADKEVRIRQLELDTRSSATPQAAHHPTHFDVSKNIALVPPFRESEVDSYFSAFERVAAALHWPLEVWPLLLQCKLSGKAQEVVAALSLEDSLHYDTVKTTVLRAYELVPEAYRQRFRNHKKLSQRTFVEFARDKESLFSRWCSASKANTFADIKELMLLEDFKGNLPDRIVVHLNEQKVVTLAQAAVLADEYALTHKTVFGASRFEGWTITSSVPRSGRFSSDNPKPFHEICECFYCHQKGHVIADCPVLKNKPKQSQSPSPKIKSLGLVKSLARPLDRVVDSAFAKPDPVYAPFISAGYVSLTGEQADQKPIQILRDTGAAQSVIITDALPWSPETYCGSHVILQGIETKTVPVPLHWVHLLSDLVSGRFRVGVVSTLPVKGVTLLLWNDIAGGNVTPVLEVVDNPEIRTTDEKLVQAFPHVFPACVLTRAQSRKLGDVVDLASSIFENVEVEDHAPSMPSAMPTVFTPVKTKAGENEIVPQLHDILLSVTPEKVIECLKEDTSLRKCFASVISIEEAKTRETAYFMEAGVLMSKWASHDTINDWSEVCQVVVPTPFRQQVLSLAHDQAWSGHLGITKTYNRVLRHFFWPGLKSDVVQFCKTCHICQLTGKVNQTVPRAPLCPIPVVGEPFVRVIIDCVGPLPKTRSGNQFLLTIMCSAT</sequence>
<keyword evidence="6" id="KW-1185">Reference proteome</keyword>
<dbReference type="SMART" id="SM00343">
    <property type="entry name" value="ZnF_C2HC"/>
    <property type="match status" value="1"/>
</dbReference>
<keyword evidence="2" id="KW-0479">Metal-binding</keyword>
<evidence type="ECO:0000313" key="5">
    <source>
        <dbReference type="Ensembl" id="ENSOMYP00000139645.1"/>
    </source>
</evidence>
<reference evidence="5" key="2">
    <citation type="submission" date="2025-08" db="UniProtKB">
        <authorList>
            <consortium name="Ensembl"/>
        </authorList>
    </citation>
    <scope>IDENTIFICATION</scope>
</reference>
<dbReference type="PANTHER" id="PTHR46888">
    <property type="entry name" value="ZINC KNUCKLE DOMAINCONTAINING PROTEIN-RELATED"/>
    <property type="match status" value="1"/>
</dbReference>
<feature type="compositionally biased region" description="Basic and acidic residues" evidence="3">
    <location>
        <begin position="64"/>
        <end position="81"/>
    </location>
</feature>
<dbReference type="GeneTree" id="ENSGT00940000165751"/>
<reference evidence="5" key="3">
    <citation type="submission" date="2025-09" db="UniProtKB">
        <authorList>
            <consortium name="Ensembl"/>
        </authorList>
    </citation>
    <scope>IDENTIFICATION</scope>
</reference>
<protein>
    <recommendedName>
        <fullName evidence="1">Gypsy retrotransposon integrase-like protein 1</fullName>
    </recommendedName>
</protein>
<keyword evidence="2" id="KW-0863">Zinc-finger</keyword>
<dbReference type="Pfam" id="PF02023">
    <property type="entry name" value="SCAN"/>
    <property type="match status" value="1"/>
</dbReference>
<dbReference type="InterPro" id="IPR038269">
    <property type="entry name" value="SCAN_sf"/>
</dbReference>
<dbReference type="AlphaFoldDB" id="A0A8K9XY71"/>
<accession>A0A8K9XY71</accession>
<evidence type="ECO:0000256" key="2">
    <source>
        <dbReference type="PROSITE-ProRule" id="PRU00047"/>
    </source>
</evidence>
<dbReference type="GO" id="GO:0003676">
    <property type="term" value="F:nucleic acid binding"/>
    <property type="evidence" value="ECO:0007669"/>
    <property type="project" value="InterPro"/>
</dbReference>
<feature type="region of interest" description="Disordered" evidence="3">
    <location>
        <begin position="63"/>
        <end position="85"/>
    </location>
</feature>
<dbReference type="PANTHER" id="PTHR46888:SF13">
    <property type="entry name" value="RIBONUCLEASE H"/>
    <property type="match status" value="1"/>
</dbReference>
<dbReference type="Proteomes" id="UP000694395">
    <property type="component" value="Chromosome Y"/>
</dbReference>
<dbReference type="SUPFAM" id="SSF57756">
    <property type="entry name" value="Retrovirus zinc finger-like domains"/>
    <property type="match status" value="1"/>
</dbReference>
<dbReference type="Gene3D" id="1.10.340.70">
    <property type="match status" value="1"/>
</dbReference>
<reference evidence="5" key="1">
    <citation type="submission" date="2020-07" db="EMBL/GenBank/DDBJ databases">
        <title>A long reads based de novo assembly of the rainbow trout Arlee double haploid line genome.</title>
        <authorList>
            <person name="Gao G."/>
            <person name="Palti Y."/>
        </authorList>
    </citation>
    <scope>NUCLEOTIDE SEQUENCE [LARGE SCALE GENOMIC DNA]</scope>
</reference>
<dbReference type="Ensembl" id="ENSOMYT00000155489.1">
    <property type="protein sequence ID" value="ENSOMYP00000139645.1"/>
    <property type="gene ID" value="ENSOMYG00000075376.1"/>
</dbReference>
<dbReference type="Gene3D" id="4.10.60.10">
    <property type="entry name" value="Zinc finger, CCHC-type"/>
    <property type="match status" value="1"/>
</dbReference>
<dbReference type="GO" id="GO:0008270">
    <property type="term" value="F:zinc ion binding"/>
    <property type="evidence" value="ECO:0007669"/>
    <property type="project" value="UniProtKB-KW"/>
</dbReference>
<evidence type="ECO:0000256" key="1">
    <source>
        <dbReference type="ARBA" id="ARBA00039658"/>
    </source>
</evidence>
<dbReference type="SUPFAM" id="SSF47353">
    <property type="entry name" value="Retrovirus capsid dimerization domain-like"/>
    <property type="match status" value="1"/>
</dbReference>
<feature type="domain" description="CCHC-type" evidence="4">
    <location>
        <begin position="369"/>
        <end position="383"/>
    </location>
</feature>
<keyword evidence="2" id="KW-0862">Zinc</keyword>
<dbReference type="Pfam" id="PF17921">
    <property type="entry name" value="Integrase_H2C2"/>
    <property type="match status" value="1"/>
</dbReference>
<dbReference type="InterPro" id="IPR036875">
    <property type="entry name" value="Znf_CCHC_sf"/>
</dbReference>
<organism evidence="5 6">
    <name type="scientific">Oncorhynchus mykiss</name>
    <name type="common">Rainbow trout</name>
    <name type="synonym">Salmo gairdneri</name>
    <dbReference type="NCBI Taxonomy" id="8022"/>
    <lineage>
        <taxon>Eukaryota</taxon>
        <taxon>Metazoa</taxon>
        <taxon>Chordata</taxon>
        <taxon>Craniata</taxon>
        <taxon>Vertebrata</taxon>
        <taxon>Euteleostomi</taxon>
        <taxon>Actinopterygii</taxon>
        <taxon>Neopterygii</taxon>
        <taxon>Teleostei</taxon>
        <taxon>Protacanthopterygii</taxon>
        <taxon>Salmoniformes</taxon>
        <taxon>Salmonidae</taxon>
        <taxon>Salmoninae</taxon>
        <taxon>Oncorhynchus</taxon>
    </lineage>
</organism>
<dbReference type="Gene3D" id="1.10.4020.10">
    <property type="entry name" value="DNA breaking-rejoining enzymes"/>
    <property type="match status" value="1"/>
</dbReference>
<dbReference type="PROSITE" id="PS50158">
    <property type="entry name" value="ZF_CCHC"/>
    <property type="match status" value="1"/>
</dbReference>
<dbReference type="InterPro" id="IPR001878">
    <property type="entry name" value="Znf_CCHC"/>
</dbReference>
<evidence type="ECO:0000256" key="3">
    <source>
        <dbReference type="SAM" id="MobiDB-lite"/>
    </source>
</evidence>
<dbReference type="FunFam" id="1.10.340.70:FF:000001">
    <property type="entry name" value="Retrovirus-related Pol polyprotein from transposon gypsy-like Protein"/>
    <property type="match status" value="1"/>
</dbReference>
<name>A0A8K9XY71_ONCMY</name>
<proteinExistence type="predicted"/>